<organism evidence="7 8">
    <name type="scientific">Wansuia hejianensis</name>
    <dbReference type="NCBI Taxonomy" id="2763667"/>
    <lineage>
        <taxon>Bacteria</taxon>
        <taxon>Bacillati</taxon>
        <taxon>Bacillota</taxon>
        <taxon>Clostridia</taxon>
        <taxon>Lachnospirales</taxon>
        <taxon>Lachnospiraceae</taxon>
        <taxon>Wansuia</taxon>
    </lineage>
</organism>
<dbReference type="Proteomes" id="UP000515860">
    <property type="component" value="Chromosome"/>
</dbReference>
<feature type="transmembrane region" description="Helical" evidence="6">
    <location>
        <begin position="155"/>
        <end position="172"/>
    </location>
</feature>
<feature type="transmembrane region" description="Helical" evidence="6">
    <location>
        <begin position="95"/>
        <end position="116"/>
    </location>
</feature>
<reference evidence="7 8" key="1">
    <citation type="submission" date="2020-08" db="EMBL/GenBank/DDBJ databases">
        <authorList>
            <person name="Liu C."/>
            <person name="Sun Q."/>
        </authorList>
    </citation>
    <scope>NUCLEOTIDE SEQUENCE [LARGE SCALE GENOMIC DNA]</scope>
    <source>
        <strain evidence="7 8">NSJ-29</strain>
    </source>
</reference>
<evidence type="ECO:0000256" key="1">
    <source>
        <dbReference type="ARBA" id="ARBA00004651"/>
    </source>
</evidence>
<feature type="transmembrane region" description="Helical" evidence="6">
    <location>
        <begin position="208"/>
        <end position="228"/>
    </location>
</feature>
<feature type="transmembrane region" description="Helical" evidence="6">
    <location>
        <begin position="47"/>
        <end position="69"/>
    </location>
</feature>
<dbReference type="EMBL" id="CP060635">
    <property type="protein sequence ID" value="QNM07984.1"/>
    <property type="molecule type" value="Genomic_DNA"/>
</dbReference>
<dbReference type="GO" id="GO:0005886">
    <property type="term" value="C:plasma membrane"/>
    <property type="evidence" value="ECO:0007669"/>
    <property type="project" value="UniProtKB-SubCell"/>
</dbReference>
<gene>
    <name evidence="7" type="ORF">H9Q79_13880</name>
</gene>
<keyword evidence="8" id="KW-1185">Reference proteome</keyword>
<dbReference type="PANTHER" id="PTHR30294:SF29">
    <property type="entry name" value="MULTIDRUG ABC TRANSPORTER PERMEASE YBHS-RELATED"/>
    <property type="match status" value="1"/>
</dbReference>
<dbReference type="Pfam" id="PF13346">
    <property type="entry name" value="ABC2_membrane_5"/>
    <property type="match status" value="1"/>
</dbReference>
<protein>
    <submittedName>
        <fullName evidence="7">ABC-2 transporter permease</fullName>
    </submittedName>
</protein>
<evidence type="ECO:0000256" key="2">
    <source>
        <dbReference type="ARBA" id="ARBA00022475"/>
    </source>
</evidence>
<name>A0A7G9GB02_9FIRM</name>
<evidence type="ECO:0000313" key="7">
    <source>
        <dbReference type="EMBL" id="QNM07984.1"/>
    </source>
</evidence>
<keyword evidence="3 6" id="KW-0812">Transmembrane</keyword>
<dbReference type="PANTHER" id="PTHR30294">
    <property type="entry name" value="MEMBRANE COMPONENT OF ABC TRANSPORTER YHHJ-RELATED"/>
    <property type="match status" value="1"/>
</dbReference>
<dbReference type="RefSeq" id="WP_249328541.1">
    <property type="nucleotide sequence ID" value="NZ_CP060635.1"/>
</dbReference>
<feature type="transmembrane region" description="Helical" evidence="6">
    <location>
        <begin position="260"/>
        <end position="278"/>
    </location>
</feature>
<dbReference type="InterPro" id="IPR025699">
    <property type="entry name" value="ABC2_memb-like"/>
</dbReference>
<dbReference type="AlphaFoldDB" id="A0A7G9GB02"/>
<dbReference type="InterPro" id="IPR051449">
    <property type="entry name" value="ABC-2_transporter_component"/>
</dbReference>
<evidence type="ECO:0000313" key="8">
    <source>
        <dbReference type="Proteomes" id="UP000515860"/>
    </source>
</evidence>
<keyword evidence="4 6" id="KW-1133">Transmembrane helix</keyword>
<evidence type="ECO:0000256" key="6">
    <source>
        <dbReference type="SAM" id="Phobius"/>
    </source>
</evidence>
<evidence type="ECO:0000256" key="5">
    <source>
        <dbReference type="ARBA" id="ARBA00023136"/>
    </source>
</evidence>
<evidence type="ECO:0000256" key="3">
    <source>
        <dbReference type="ARBA" id="ARBA00022692"/>
    </source>
</evidence>
<keyword evidence="5 6" id="KW-0472">Membrane</keyword>
<sequence length="287" mass="31817">MKAIYKKEVKGYLTSMIGYVFIFFILLVYGIYFSYVNIDSAYPEIGYTMQYVLFVMLIGVPILTMRVIAEERRQKTDQLLLTSPLKIHQMVGGKYLALESIFLIPLAVMCVCPLLMSRFGTVSMPMAYTAILGFFLLGSAQIAIGVFASSLTENQIIAAVVCFVILFLSNVIEGVSGFFSQTASASFIVMLLVVLALCLWVHTLIRNSLVTAIIAVLAEGAVIIVYLVKSSLFEGLVQSILSIFDLTGHMDNFVNGILDVNGIIYFLSVIGICLYLTVQSVQKRRWN</sequence>
<evidence type="ECO:0000256" key="4">
    <source>
        <dbReference type="ARBA" id="ARBA00022989"/>
    </source>
</evidence>
<comment type="subcellular location">
    <subcellularLocation>
        <location evidence="1">Cell membrane</location>
        <topology evidence="1">Multi-pass membrane protein</topology>
    </subcellularLocation>
</comment>
<feature type="transmembrane region" description="Helical" evidence="6">
    <location>
        <begin position="128"/>
        <end position="148"/>
    </location>
</feature>
<proteinExistence type="predicted"/>
<feature type="transmembrane region" description="Helical" evidence="6">
    <location>
        <begin position="12"/>
        <end position="35"/>
    </location>
</feature>
<accession>A0A7G9GB02</accession>
<dbReference type="KEGG" id="whj:H9Q79_13880"/>
<keyword evidence="2" id="KW-1003">Cell membrane</keyword>
<feature type="transmembrane region" description="Helical" evidence="6">
    <location>
        <begin position="178"/>
        <end position="201"/>
    </location>
</feature>